<dbReference type="EC" id="2.7.1.49" evidence="2"/>
<dbReference type="Gene3D" id="3.40.1190.20">
    <property type="match status" value="1"/>
</dbReference>
<dbReference type="GO" id="GO:0008902">
    <property type="term" value="F:hydroxymethylpyrimidine kinase activity"/>
    <property type="evidence" value="ECO:0007669"/>
    <property type="project" value="UniProtKB-EC"/>
</dbReference>
<evidence type="ECO:0000313" key="5">
    <source>
        <dbReference type="Proteomes" id="UP001165430"/>
    </source>
</evidence>
<proteinExistence type="predicted"/>
<accession>A0ABS9VBY6</accession>
<keyword evidence="5" id="KW-1185">Reference proteome</keyword>
<feature type="domain" description="Pyridoxamine kinase/Phosphomethylpyrimidine kinase" evidence="3">
    <location>
        <begin position="14"/>
        <end position="261"/>
    </location>
</feature>
<evidence type="ECO:0000259" key="3">
    <source>
        <dbReference type="Pfam" id="PF08543"/>
    </source>
</evidence>
<dbReference type="RefSeq" id="WP_241412117.1">
    <property type="nucleotide sequence ID" value="NZ_JAKZGO010000007.1"/>
</dbReference>
<keyword evidence="4" id="KW-0808">Transferase</keyword>
<evidence type="ECO:0000313" key="4">
    <source>
        <dbReference type="EMBL" id="MCH7413944.1"/>
    </source>
</evidence>
<dbReference type="PANTHER" id="PTHR20858">
    <property type="entry name" value="PHOSPHOMETHYLPYRIMIDINE KINASE"/>
    <property type="match status" value="1"/>
</dbReference>
<comment type="caution">
    <text evidence="4">The sequence shown here is derived from an EMBL/GenBank/DDBJ whole genome shotgun (WGS) entry which is preliminary data.</text>
</comment>
<dbReference type="InterPro" id="IPR004399">
    <property type="entry name" value="HMP/HMP-P_kinase_dom"/>
</dbReference>
<evidence type="ECO:0000256" key="2">
    <source>
        <dbReference type="ARBA" id="ARBA00012135"/>
    </source>
</evidence>
<dbReference type="GO" id="GO:0008972">
    <property type="term" value="F:phosphomethylpyrimidine kinase activity"/>
    <property type="evidence" value="ECO:0007669"/>
    <property type="project" value="UniProtKB-EC"/>
</dbReference>
<reference evidence="4" key="1">
    <citation type="submission" date="2022-03" db="EMBL/GenBank/DDBJ databases">
        <title>De novo assembled genomes of Belliella spp. (Cyclobacteriaceae) strains.</title>
        <authorList>
            <person name="Szabo A."/>
            <person name="Korponai K."/>
            <person name="Felfoldi T."/>
        </authorList>
    </citation>
    <scope>NUCLEOTIDE SEQUENCE</scope>
    <source>
        <strain evidence="4">DSM 111903</strain>
    </source>
</reference>
<evidence type="ECO:0000256" key="1">
    <source>
        <dbReference type="ARBA" id="ARBA00004948"/>
    </source>
</evidence>
<dbReference type="InterPro" id="IPR013749">
    <property type="entry name" value="PM/HMP-P_kinase-1"/>
</dbReference>
<dbReference type="NCBIfam" id="TIGR00097">
    <property type="entry name" value="HMP-P_kinase"/>
    <property type="match status" value="1"/>
</dbReference>
<sequence>MKEYIPVLSIAGSDSSGGAGIQADLKTFAALGCYGMTVITATTAQNTKGVTAIHSIPPAHIKEQLLAIMDDIKPKAIKIGMLDRPEVVDVLVGILIDFPDIPIVFDPVMVSTSGFKLIQDETIKAIREKLFPLVSLLTPNMDETSILFGKEVNDIESMKAAGASLLQELPEAILIKGGHLKESVIHDLLYSKSNGLKIFKSEKITSQNVHGTGCSLSAAIAVGLALGKDMENAVCFGRDYVNKAIFYGKDVKTGNGNGPLNHFFNPQKQIINEMD</sequence>
<protein>
    <recommendedName>
        <fullName evidence="2">hydroxymethylpyrimidine kinase</fullName>
        <ecNumber evidence="2">2.7.1.49</ecNumber>
    </recommendedName>
</protein>
<keyword evidence="4" id="KW-0418">Kinase</keyword>
<dbReference type="EMBL" id="JAKZGO010000007">
    <property type="protein sequence ID" value="MCH7413944.1"/>
    <property type="molecule type" value="Genomic_DNA"/>
</dbReference>
<comment type="pathway">
    <text evidence="1">Cofactor biosynthesis; thiamine diphosphate biosynthesis.</text>
</comment>
<dbReference type="PANTHER" id="PTHR20858:SF17">
    <property type="entry name" value="HYDROXYMETHYLPYRIMIDINE_PHOSPHOMETHYLPYRIMIDINE KINASE THI20-RELATED"/>
    <property type="match status" value="1"/>
</dbReference>
<name>A0ABS9VBY6_9BACT</name>
<gene>
    <name evidence="4" type="primary">thiD</name>
    <name evidence="4" type="ORF">MM213_10635</name>
</gene>
<dbReference type="CDD" id="cd01169">
    <property type="entry name" value="HMPP_kinase"/>
    <property type="match status" value="1"/>
</dbReference>
<dbReference type="Pfam" id="PF08543">
    <property type="entry name" value="Phos_pyr_kin"/>
    <property type="match status" value="1"/>
</dbReference>
<dbReference type="InterPro" id="IPR029056">
    <property type="entry name" value="Ribokinase-like"/>
</dbReference>
<organism evidence="4 5">
    <name type="scientific">Belliella alkalica</name>
    <dbReference type="NCBI Taxonomy" id="1730871"/>
    <lineage>
        <taxon>Bacteria</taxon>
        <taxon>Pseudomonadati</taxon>
        <taxon>Bacteroidota</taxon>
        <taxon>Cytophagia</taxon>
        <taxon>Cytophagales</taxon>
        <taxon>Cyclobacteriaceae</taxon>
        <taxon>Belliella</taxon>
    </lineage>
</organism>
<dbReference type="SUPFAM" id="SSF53613">
    <property type="entry name" value="Ribokinase-like"/>
    <property type="match status" value="1"/>
</dbReference>
<dbReference type="Proteomes" id="UP001165430">
    <property type="component" value="Unassembled WGS sequence"/>
</dbReference>